<dbReference type="Gene3D" id="2.170.130.30">
    <property type="match status" value="1"/>
</dbReference>
<feature type="signal peptide" evidence="1">
    <location>
        <begin position="1"/>
        <end position="18"/>
    </location>
</feature>
<sequence>MVFIRLIIFAACVTATPAADNNPREHLSPTPSCGVSFTAHPAASTSGLVTCPSTVPAPSSNARLRIEGNDAEGTIFEACVVAGPREVTTQSGGTHKCDGTNARANHKPGTVPTVQLDAAAHHTGFSYDGTYDPAYEDYFITSISTSTQNSAQFWGILVNGQFTPAGGCQFEINGGDETLFAFDALSKDAFLKVMPDFAVAEAGNGNVTVTVTDSVTGGPQAGVQLGDVYTDVNGDATIPVPDEPGCYEFKGTRPGALRSNTFYLTVVGTFISA</sequence>
<evidence type="ECO:0000313" key="3">
    <source>
        <dbReference type="Proteomes" id="UP000481858"/>
    </source>
</evidence>
<keyword evidence="1" id="KW-0732">Signal</keyword>
<feature type="chain" id="PRO_5028974468" description="DUF4430 domain-containing protein" evidence="1">
    <location>
        <begin position="19"/>
        <end position="273"/>
    </location>
</feature>
<dbReference type="OrthoDB" id="10007757at2759"/>
<protein>
    <recommendedName>
        <fullName evidence="4">DUF4430 domain-containing protein</fullName>
    </recommendedName>
</protein>
<gene>
    <name evidence="2" type="ORF">GQX73_g918</name>
</gene>
<evidence type="ECO:0000256" key="1">
    <source>
        <dbReference type="SAM" id="SignalP"/>
    </source>
</evidence>
<evidence type="ECO:0008006" key="4">
    <source>
        <dbReference type="Google" id="ProtNLM"/>
    </source>
</evidence>
<dbReference type="EMBL" id="WUBL01000005">
    <property type="protein sequence ID" value="KAF2972636.1"/>
    <property type="molecule type" value="Genomic_DNA"/>
</dbReference>
<dbReference type="Proteomes" id="UP000481858">
    <property type="component" value="Unassembled WGS sequence"/>
</dbReference>
<dbReference type="InParanoid" id="A0A7C8NAW5"/>
<dbReference type="AlphaFoldDB" id="A0A7C8NAW5"/>
<proteinExistence type="predicted"/>
<keyword evidence="3" id="KW-1185">Reference proteome</keyword>
<organism evidence="2 3">
    <name type="scientific">Xylaria multiplex</name>
    <dbReference type="NCBI Taxonomy" id="323545"/>
    <lineage>
        <taxon>Eukaryota</taxon>
        <taxon>Fungi</taxon>
        <taxon>Dikarya</taxon>
        <taxon>Ascomycota</taxon>
        <taxon>Pezizomycotina</taxon>
        <taxon>Sordariomycetes</taxon>
        <taxon>Xylariomycetidae</taxon>
        <taxon>Xylariales</taxon>
        <taxon>Xylariaceae</taxon>
        <taxon>Xylaria</taxon>
    </lineage>
</organism>
<comment type="caution">
    <text evidence="2">The sequence shown here is derived from an EMBL/GenBank/DDBJ whole genome shotgun (WGS) entry which is preliminary data.</text>
</comment>
<evidence type="ECO:0000313" key="2">
    <source>
        <dbReference type="EMBL" id="KAF2972636.1"/>
    </source>
</evidence>
<reference evidence="2 3" key="1">
    <citation type="submission" date="2019-12" db="EMBL/GenBank/DDBJ databases">
        <title>Draft genome sequence of the ascomycete Xylaria multiplex DSM 110363.</title>
        <authorList>
            <person name="Buettner E."/>
            <person name="Kellner H."/>
        </authorList>
    </citation>
    <scope>NUCLEOTIDE SEQUENCE [LARGE SCALE GENOMIC DNA]</scope>
    <source>
        <strain evidence="2 3">DSM 110363</strain>
    </source>
</reference>
<accession>A0A7C8NAW5</accession>
<name>A0A7C8NAW5_9PEZI</name>